<reference evidence="1 2" key="1">
    <citation type="submission" date="2015-02" db="EMBL/GenBank/DDBJ databases">
        <title>Nostoc linckia genome annotation.</title>
        <authorList>
            <person name="Zhou Z."/>
        </authorList>
    </citation>
    <scope>NUCLEOTIDE SEQUENCE [LARGE SCALE GENOMIC DNA]</scope>
    <source>
        <strain evidence="2">z8</strain>
    </source>
</reference>
<dbReference type="SUPFAM" id="SSF53335">
    <property type="entry name" value="S-adenosyl-L-methionine-dependent methyltransferases"/>
    <property type="match status" value="1"/>
</dbReference>
<dbReference type="AlphaFoldDB" id="A0A9Q5ZH84"/>
<organism evidence="1 2">
    <name type="scientific">Nostoc linckia z8</name>
    <dbReference type="NCBI Taxonomy" id="1628746"/>
    <lineage>
        <taxon>Bacteria</taxon>
        <taxon>Bacillati</taxon>
        <taxon>Cyanobacteriota</taxon>
        <taxon>Cyanophyceae</taxon>
        <taxon>Nostocales</taxon>
        <taxon>Nostocaceae</taxon>
        <taxon>Nostoc</taxon>
    </lineage>
</organism>
<dbReference type="PRINTS" id="PR00507">
    <property type="entry name" value="N12N6MTFRASE"/>
</dbReference>
<comment type="caution">
    <text evidence="1">The sequence shown here is derived from an EMBL/GenBank/DDBJ whole genome shotgun (WGS) entry which is preliminary data.</text>
</comment>
<dbReference type="Gene3D" id="3.40.50.150">
    <property type="entry name" value="Vaccinia Virus protein VP39"/>
    <property type="match status" value="1"/>
</dbReference>
<dbReference type="RefSeq" id="WP_099065942.1">
    <property type="nucleotide sequence ID" value="NZ_LAHD01000002.1"/>
</dbReference>
<accession>A0A9Q5ZH84</accession>
<dbReference type="CDD" id="cd02440">
    <property type="entry name" value="AdoMet_MTases"/>
    <property type="match status" value="1"/>
</dbReference>
<sequence>MKNTQLSLFASSRGDEDLLESVTPPKKPVTQSDLELSQRFREMADAMQVSIDEKLNPSILSGDLTARKLRVGRAIEQEGEQLEQIQQCLRLIATALENGSVPLILMQVKTRALVEQIYYGHLQPQERLIAAGLKSERFQLARDTLLEMLKANPVTIDPERQKQQQLRRLQQWAAVSNIPGYFPTPPDIVDLMIERLKLAPGMKVLEPSAGSGHIADALVKLGCEVDCVEIVPDLAQLLRLKGFKVYEQDFLTFRGTYSRIAMNPDFKRNGDAIHIRYAYDYCLSEGGILVAIASSGIFDRSTRIESEFRDWFYSVGGVAKALPKDAFRKGDRPVGVSTKLVTLRKSNG</sequence>
<name>A0A9Q5ZH84_NOSLI</name>
<protein>
    <submittedName>
        <fullName evidence="1">Uncharacterized protein</fullName>
    </submittedName>
</protein>
<dbReference type="GeneID" id="57092131"/>
<dbReference type="Proteomes" id="UP000222310">
    <property type="component" value="Unassembled WGS sequence"/>
</dbReference>
<evidence type="ECO:0000313" key="1">
    <source>
        <dbReference type="EMBL" id="PHK07202.1"/>
    </source>
</evidence>
<proteinExistence type="predicted"/>
<dbReference type="EMBL" id="LAHD01000002">
    <property type="protein sequence ID" value="PHK07202.1"/>
    <property type="molecule type" value="Genomic_DNA"/>
</dbReference>
<gene>
    <name evidence="1" type="ORF">VF08_00925</name>
</gene>
<evidence type="ECO:0000313" key="2">
    <source>
        <dbReference type="Proteomes" id="UP000222310"/>
    </source>
</evidence>
<dbReference type="InterPro" id="IPR029063">
    <property type="entry name" value="SAM-dependent_MTases_sf"/>
</dbReference>